<evidence type="ECO:0000256" key="1">
    <source>
        <dbReference type="ARBA" id="ARBA00004903"/>
    </source>
</evidence>
<proteinExistence type="inferred from homology"/>
<evidence type="ECO:0000256" key="5">
    <source>
        <dbReference type="ARBA" id="ARBA00023002"/>
    </source>
</evidence>
<evidence type="ECO:0000313" key="8">
    <source>
        <dbReference type="EMBL" id="AUM58385.1"/>
    </source>
</evidence>
<keyword evidence="9" id="KW-1185">Reference proteome</keyword>
<dbReference type="GO" id="GO:0046452">
    <property type="term" value="P:dihydrofolate metabolic process"/>
    <property type="evidence" value="ECO:0007669"/>
    <property type="project" value="TreeGrafter"/>
</dbReference>
<name>A0A2I6PF83_9CAUD</name>
<comment type="pathway">
    <text evidence="1">Cofactor biosynthesis; tetrahydrofolate biosynthesis; 5,6,7,8-tetrahydrofolate from 7,8-dihydrofolate: step 1/1.</text>
</comment>
<evidence type="ECO:0000256" key="2">
    <source>
        <dbReference type="ARBA" id="ARBA00012856"/>
    </source>
</evidence>
<dbReference type="PANTHER" id="PTHR48069:SF3">
    <property type="entry name" value="DIHYDROFOLATE REDUCTASE"/>
    <property type="match status" value="1"/>
</dbReference>
<sequence length="209" mass="23810">MIQTVFATQYDQKGYGIGFKGTLPWPRIKKDMDNFRSRTIAPRMVPVTSQIDSYVIMGPKTFMSMPKLKDRISIVLVDDPRGELLSLDGKPADKEIVGPWGPYELEQICKEAEVAPTFNNKNPKNLVSIIGGKRLIEASFEFCDRIIWTSVLHADTNPADTFLDKSIGQYLSGYAKFKLVESHLYVTDYFNDIDIKNYIEETILERVCN</sequence>
<accession>A0A2I6PF83</accession>
<feature type="domain" description="DHFR" evidence="7">
    <location>
        <begin position="1"/>
        <end position="200"/>
    </location>
</feature>
<keyword evidence="5" id="KW-0560">Oxidoreductase</keyword>
<evidence type="ECO:0000256" key="4">
    <source>
        <dbReference type="ARBA" id="ARBA00022857"/>
    </source>
</evidence>
<dbReference type="EC" id="1.5.1.3" evidence="2"/>
<comment type="similarity">
    <text evidence="6">Belongs to the dihydrofolate reductase family.</text>
</comment>
<dbReference type="EMBL" id="MG696114">
    <property type="protein sequence ID" value="AUM58385.1"/>
    <property type="molecule type" value="Genomic_DNA"/>
</dbReference>
<evidence type="ECO:0000259" key="7">
    <source>
        <dbReference type="PROSITE" id="PS51330"/>
    </source>
</evidence>
<dbReference type="PROSITE" id="PS51330">
    <property type="entry name" value="DHFR_2"/>
    <property type="match status" value="1"/>
</dbReference>
<evidence type="ECO:0000313" key="9">
    <source>
        <dbReference type="Proteomes" id="UP000240538"/>
    </source>
</evidence>
<dbReference type="PRINTS" id="PR00070">
    <property type="entry name" value="DHFR"/>
</dbReference>
<dbReference type="InterPro" id="IPR017925">
    <property type="entry name" value="DHFR_CS"/>
</dbReference>
<dbReference type="PROSITE" id="PS00075">
    <property type="entry name" value="DHFR_1"/>
    <property type="match status" value="1"/>
</dbReference>
<dbReference type="GO" id="GO:0046654">
    <property type="term" value="P:tetrahydrofolate biosynthetic process"/>
    <property type="evidence" value="ECO:0007669"/>
    <property type="project" value="InterPro"/>
</dbReference>
<dbReference type="InterPro" id="IPR001796">
    <property type="entry name" value="DHFR_dom"/>
</dbReference>
<dbReference type="InterPro" id="IPR024072">
    <property type="entry name" value="DHFR-like_dom_sf"/>
</dbReference>
<gene>
    <name evidence="8" type="ORF">phiP43_027</name>
</gene>
<evidence type="ECO:0000256" key="3">
    <source>
        <dbReference type="ARBA" id="ARBA00022563"/>
    </source>
</evidence>
<organism evidence="8 9">
    <name type="scientific">Proteus phage phiP4-3</name>
    <dbReference type="NCBI Taxonomy" id="2065203"/>
    <lineage>
        <taxon>Viruses</taxon>
        <taxon>Duplodnaviria</taxon>
        <taxon>Heunggongvirae</taxon>
        <taxon>Uroviricota</taxon>
        <taxon>Caudoviricetes</taxon>
        <taxon>Pantevenvirales</taxon>
        <taxon>Straboviridae</taxon>
        <taxon>Bragavirus</taxon>
        <taxon>Bragavirus p43</taxon>
    </lineage>
</organism>
<protein>
    <recommendedName>
        <fullName evidence="2">dihydrofolate reductase</fullName>
        <ecNumber evidence="2">1.5.1.3</ecNumber>
    </recommendedName>
</protein>
<keyword evidence="3" id="KW-0554">One-carbon metabolism</keyword>
<dbReference type="InterPro" id="IPR012259">
    <property type="entry name" value="DHFR"/>
</dbReference>
<dbReference type="Gene3D" id="3.40.430.10">
    <property type="entry name" value="Dihydrofolate Reductase, subunit A"/>
    <property type="match status" value="1"/>
</dbReference>
<dbReference type="GO" id="GO:0004146">
    <property type="term" value="F:dihydrofolate reductase activity"/>
    <property type="evidence" value="ECO:0007669"/>
    <property type="project" value="UniProtKB-EC"/>
</dbReference>
<dbReference type="GO" id="GO:0006730">
    <property type="term" value="P:one-carbon metabolic process"/>
    <property type="evidence" value="ECO:0007669"/>
    <property type="project" value="UniProtKB-KW"/>
</dbReference>
<dbReference type="Proteomes" id="UP000240538">
    <property type="component" value="Segment"/>
</dbReference>
<evidence type="ECO:0000256" key="6">
    <source>
        <dbReference type="RuleBase" id="RU004474"/>
    </source>
</evidence>
<keyword evidence="4" id="KW-0521">NADP</keyword>
<dbReference type="Pfam" id="PF00186">
    <property type="entry name" value="DHFR_1"/>
    <property type="match status" value="1"/>
</dbReference>
<dbReference type="GO" id="GO:0046655">
    <property type="term" value="P:folic acid metabolic process"/>
    <property type="evidence" value="ECO:0007669"/>
    <property type="project" value="TreeGrafter"/>
</dbReference>
<dbReference type="SUPFAM" id="SSF53597">
    <property type="entry name" value="Dihydrofolate reductase-like"/>
    <property type="match status" value="1"/>
</dbReference>
<dbReference type="PANTHER" id="PTHR48069">
    <property type="entry name" value="DIHYDROFOLATE REDUCTASE"/>
    <property type="match status" value="1"/>
</dbReference>
<reference evidence="8 9" key="1">
    <citation type="submission" date="2017-12" db="EMBL/GenBank/DDBJ databases">
        <title>Complete genome sequence and characterization of bacteriophage phiP4-3 infecting Proteus pennea.</title>
        <authorList>
            <person name="He Y."/>
            <person name="Yang H."/>
        </authorList>
    </citation>
    <scope>NUCLEOTIDE SEQUENCE [LARGE SCALE GENOMIC DNA]</scope>
</reference>
<dbReference type="GO" id="GO:0050661">
    <property type="term" value="F:NADP binding"/>
    <property type="evidence" value="ECO:0007669"/>
    <property type="project" value="InterPro"/>
</dbReference>